<feature type="compositionally biased region" description="Polar residues" evidence="6">
    <location>
        <begin position="1893"/>
        <end position="1903"/>
    </location>
</feature>
<dbReference type="CDD" id="cd15550">
    <property type="entry name" value="PHD_MLL5"/>
    <property type="match status" value="1"/>
</dbReference>
<dbReference type="PANTHER" id="PTHR46462:SF3">
    <property type="entry name" value="UPSET, ISOFORM A"/>
    <property type="match status" value="1"/>
</dbReference>
<evidence type="ECO:0000313" key="9">
    <source>
        <dbReference type="EMBL" id="KAL0892481.1"/>
    </source>
</evidence>
<feature type="region of interest" description="Disordered" evidence="6">
    <location>
        <begin position="1249"/>
        <end position="1492"/>
    </location>
</feature>
<feature type="region of interest" description="Disordered" evidence="6">
    <location>
        <begin position="1758"/>
        <end position="1787"/>
    </location>
</feature>
<keyword evidence="4" id="KW-0156">Chromatin regulator</keyword>
<keyword evidence="10" id="KW-1185">Reference proteome</keyword>
<dbReference type="CDD" id="cd10529">
    <property type="entry name" value="SET_SETD5-like"/>
    <property type="match status" value="1"/>
</dbReference>
<feature type="compositionally biased region" description="Basic and acidic residues" evidence="6">
    <location>
        <begin position="1356"/>
        <end position="1423"/>
    </location>
</feature>
<evidence type="ECO:0000256" key="1">
    <source>
        <dbReference type="ARBA" id="ARBA00022723"/>
    </source>
</evidence>
<feature type="compositionally biased region" description="Polar residues" evidence="6">
    <location>
        <begin position="387"/>
        <end position="408"/>
    </location>
</feature>
<evidence type="ECO:0000259" key="8">
    <source>
        <dbReference type="PROSITE" id="PS50280"/>
    </source>
</evidence>
<dbReference type="EMBL" id="JBEUOH010000007">
    <property type="protein sequence ID" value="KAL0892482.1"/>
    <property type="molecule type" value="Genomic_DNA"/>
</dbReference>
<dbReference type="InterPro" id="IPR019786">
    <property type="entry name" value="Zinc_finger_PHD-type_CS"/>
</dbReference>
<feature type="compositionally biased region" description="Low complexity" evidence="6">
    <location>
        <begin position="641"/>
        <end position="654"/>
    </location>
</feature>
<dbReference type="InterPro" id="IPR001965">
    <property type="entry name" value="Znf_PHD"/>
</dbReference>
<feature type="region of interest" description="Disordered" evidence="6">
    <location>
        <begin position="1893"/>
        <end position="1914"/>
    </location>
</feature>
<evidence type="ECO:0000256" key="6">
    <source>
        <dbReference type="SAM" id="MobiDB-lite"/>
    </source>
</evidence>
<protein>
    <recommendedName>
        <fullName evidence="11">Histone-lysine N-methyltransferase MLL5</fullName>
    </recommendedName>
</protein>
<dbReference type="SMART" id="SM00249">
    <property type="entry name" value="PHD"/>
    <property type="match status" value="1"/>
</dbReference>
<dbReference type="SUPFAM" id="SSF57903">
    <property type="entry name" value="FYVE/PHD zinc finger"/>
    <property type="match status" value="1"/>
</dbReference>
<accession>A0ABR3I878</accession>
<dbReference type="InterPro" id="IPR046341">
    <property type="entry name" value="SET_dom_sf"/>
</dbReference>
<dbReference type="PROSITE" id="PS01359">
    <property type="entry name" value="ZF_PHD_1"/>
    <property type="match status" value="1"/>
</dbReference>
<proteinExistence type="predicted"/>
<feature type="region of interest" description="Disordered" evidence="6">
    <location>
        <begin position="863"/>
        <end position="886"/>
    </location>
</feature>
<dbReference type="Pfam" id="PF00856">
    <property type="entry name" value="SET"/>
    <property type="match status" value="1"/>
</dbReference>
<dbReference type="InterPro" id="IPR019787">
    <property type="entry name" value="Znf_PHD-finger"/>
</dbReference>
<feature type="compositionally biased region" description="Basic and acidic residues" evidence="6">
    <location>
        <begin position="1256"/>
        <end position="1344"/>
    </location>
</feature>
<dbReference type="EMBL" id="JBEUOH010000007">
    <property type="protein sequence ID" value="KAL0892481.1"/>
    <property type="molecule type" value="Genomic_DNA"/>
</dbReference>
<sequence length="2279" mass="250715">MSATSEYEPVARQDYGPATSSENVYEHVLEHKLTDMNVPSVRPPVLRAVPLSPTAGDPEPDSTNPESIIQSVHKVDKEVEYHIAEKKCDTEMSVDSISGIVRIEETMDNVGHIAYPIIQEADDSNEGNYVENSATLIQAPLNTAIVHNVAKLPQNFTINVDPSVANITAIHNVSQDVSGGQTLWLPTILATSAATADTKNDEDRPQAGVSQIIISDSYVNDANQAGRRANIVTETSYIGRPKTSKVQILSNISLPKSANYSQQYITQGKEITTPVYGTQNHIYKLGPNVVPQKHLNNSVLCTKPQKNQSLVGCSTLSPNVLNSSPVKSVSYSHSFTKGTNLNKTLNKVNNGANMNAMVAASSGNTQCHILSRVVSGPNKMSVHSGRKSVNTFKSSKNSGQASGQKNQSRAIKIIQQTGTVNKSETKTWPVANVTYKTQQPAYGVVDSNASKIIQKVGSPTHKAPQPMSLQKFPAKGERLVLQSPCGPVLISTAPISTSLGKAPHYVQSGSTPNLRYVQTYGTADNQLSTVSQVSANQQLTAQILQSLSQPKLMLQPAPPTIIGHSPSAPTIVAPEEPLEMKPGNNQRRIVFGDKSTLLTADDIIGTEERPNLSEELRRYSFQALAFIMLDHTYSLPAQKQPAVSTPTPPAVVSLPPAPPSPAAPAAPPSPLKRTSPVIVSAAAYELPPAAPPSAPHAPPLAYKPVPSPARDDDTASVASSLDGDRPPPQGGSDTETAPEGEDEGETRCVCDFTHDDGYMICCDRCGQWQHVDCMGIDRNDIPDAYMCELCQPRAVDRRHARAIQLRKREELSALGASDTDSSEGRLPRRKRLLTVTTYTDTSGSCVTTYNSSLPVLPPLPQPSLALPKRGPKRPKKTEVVRKGAKRKLVEKRVKRKKEMLMNRNKYSTSMSNLSHWQDSYELAMTNHYSPELRAKIMKYSSRLGNTPNMASAITAHLCTTVPHAGGKILIATKDLKENTPIIELRGKYMLSNQHRPQLQNSARAGSQKPGPFVFFYRLPKDNTQICIDTRTYGNEARFVRRSCKPNAELQHCIVKGALHVYLVTIGIIQSNTEITVGHDTDGSKQPCACGNPKHCKINGLSSMMTRKSVDYPPREKRSRNRCLSSSSPLSPPLEPPPVLTPVKEFPPMLPIKAEKRSPIKHEYPPMSPVKAPISAMPFDELIKAEPYPAEEVKPEINLIAKEEIKPEIDEVDFAKVEPVVEEKPKPEEPILSPVNVLIAKEEAIVEPAPIEPPVIEEPKPEPQVEEVTKEEVKPEPEPVFSDEEKPEPVVEVKEKEKEVEIEKEKDKKPKEEPKVEAKIEPKVEDERPMTRELAAKSACHDRSARSSRTCVNQDSMDDKTDDSQDKLPTVSKEKDKKKMTREERKMEAIMKAFERMEKAQQRKQEVKERQKRRESDPHPNAIEKDEDDDVHNTTKKRRKRKGRARTTSQSNRRRLNSADSDMVTSGDEAPPHTPRPDSAPHARDRAESVPEDLGLSSACLLVEAAVGSVESAFKLPKTKKTMATEWIGRSPERTPSPYRSPYRPALVSAPSLESLVQVASTMIGDLSAGHDIEEDTNAHLSPPRTPGRERNRPPKKAKRITRSTPPAEIVEVTPTVAPQHSAKKRWLRQAISEESDSPSADVFVSESPPNEMVTPLKKRRLARESLSCEQNTIVPCHEEASPVLTSEDSPVKDDPQALSRQYKIRNIMDGIYGRDRTRSDSGQGSDDQCNMDNDVLNVNIKNPHDSEHIRRIIGVPTSEDEVTPEISKPEDFKTNNNNVETEDTNYNKVVPMEIDTTVPVQLKIQESNDNSSEVKGIESPNDKPNSCQSADTSGNSSPQRDEMDDIQKKIHSFHTENILILKSRNKKPKEKRKKVNLNFDLNMVDDQISIQLRTENDSNSKSPDINGDLHDELSNDKLHVSPENIPLPPVESIPLPAPENIPLPEEPSPMPVIPPPETIPLPEEPMKPMKIIRPVSPLLEKAEEKQYSGIERPSVLDNSTLPFSSRFSSTGLFSGIFSNMTQSFNLDPSPINENVPNMSIIKSAIDRTTSLDSSIFDKDSITPVDELKSVQEILTRVNNMDSNNSVILSGVLKSSNKTLLAPPKPSAKPYCPRNNDPRLNPPPVEKPKPIRRKLSITEYRKRQCGSLGADDSSSGPGAAEPAPDWSSGSSAGAELSPQRLDCAAAAAQDDLEQRLNRELCAMPKGVFDAQPTASERQRENLSSRLRREFGLALPEDEEARPPSDAPPDGPPPGPPPYRAPVYNGLHGADAPAAWPHRTA</sequence>
<feature type="domain" description="PHD-type" evidence="7">
    <location>
        <begin position="745"/>
        <end position="793"/>
    </location>
</feature>
<feature type="region of interest" description="Disordered" evidence="6">
    <location>
        <begin position="47"/>
        <end position="66"/>
    </location>
</feature>
<name>A0ABR3I878_LOXSC</name>
<feature type="compositionally biased region" description="Basic and acidic residues" evidence="6">
    <location>
        <begin position="2215"/>
        <end position="2229"/>
    </location>
</feature>
<dbReference type="Gene3D" id="3.30.40.10">
    <property type="entry name" value="Zinc/RING finger domain, C3HC4 (zinc finger)"/>
    <property type="match status" value="1"/>
</dbReference>
<feature type="compositionally biased region" description="Pro residues" evidence="6">
    <location>
        <begin position="2243"/>
        <end position="2258"/>
    </location>
</feature>
<dbReference type="PROSITE" id="PS50016">
    <property type="entry name" value="ZF_PHD_2"/>
    <property type="match status" value="1"/>
</dbReference>
<feature type="region of interest" description="Disordered" evidence="6">
    <location>
        <begin position="1805"/>
        <end position="1842"/>
    </location>
</feature>
<feature type="compositionally biased region" description="Basic and acidic residues" evidence="6">
    <location>
        <begin position="1474"/>
        <end position="1488"/>
    </location>
</feature>
<reference evidence="9 10" key="1">
    <citation type="submission" date="2024-06" db="EMBL/GenBank/DDBJ databases">
        <title>A chromosome-level genome assembly of beet webworm, Loxostege sticticalis.</title>
        <authorList>
            <person name="Zhang Y."/>
        </authorList>
    </citation>
    <scope>NUCLEOTIDE SEQUENCE [LARGE SCALE GENOMIC DNA]</scope>
    <source>
        <strain evidence="9">AQ026</strain>
        <tissue evidence="9">Whole body</tissue>
    </source>
</reference>
<evidence type="ECO:0000256" key="2">
    <source>
        <dbReference type="ARBA" id="ARBA00022771"/>
    </source>
</evidence>
<evidence type="ECO:0000256" key="4">
    <source>
        <dbReference type="ARBA" id="ARBA00022853"/>
    </source>
</evidence>
<feature type="region of interest" description="Disordered" evidence="6">
    <location>
        <begin position="688"/>
        <end position="745"/>
    </location>
</feature>
<dbReference type="Gene3D" id="2.170.270.10">
    <property type="entry name" value="SET domain"/>
    <property type="match status" value="1"/>
</dbReference>
<dbReference type="PANTHER" id="PTHR46462">
    <property type="entry name" value="UPSET, ISOFORM A"/>
    <property type="match status" value="1"/>
</dbReference>
<feature type="domain" description="SET" evidence="8">
    <location>
        <begin position="947"/>
        <end position="1079"/>
    </location>
</feature>
<feature type="compositionally biased region" description="Pro residues" evidence="6">
    <location>
        <begin position="1129"/>
        <end position="1138"/>
    </location>
</feature>
<keyword evidence="2 5" id="KW-0863">Zinc-finger</keyword>
<evidence type="ECO:0000259" key="7">
    <source>
        <dbReference type="PROSITE" id="PS50016"/>
    </source>
</evidence>
<gene>
    <name evidence="9" type="ORF">ABMA27_015590</name>
</gene>
<feature type="region of interest" description="Disordered" evidence="6">
    <location>
        <begin position="378"/>
        <end position="408"/>
    </location>
</feature>
<dbReference type="Pfam" id="PF20826">
    <property type="entry name" value="PHD_5"/>
    <property type="match status" value="1"/>
</dbReference>
<evidence type="ECO:0008006" key="11">
    <source>
        <dbReference type="Google" id="ProtNLM"/>
    </source>
</evidence>
<evidence type="ECO:0000256" key="3">
    <source>
        <dbReference type="ARBA" id="ARBA00022833"/>
    </source>
</evidence>
<feature type="compositionally biased region" description="Basic residues" evidence="6">
    <location>
        <begin position="1433"/>
        <end position="1444"/>
    </location>
</feature>
<dbReference type="PROSITE" id="PS50280">
    <property type="entry name" value="SET"/>
    <property type="match status" value="1"/>
</dbReference>
<feature type="region of interest" description="Disordered" evidence="6">
    <location>
        <begin position="2208"/>
        <end position="2279"/>
    </location>
</feature>
<dbReference type="InterPro" id="IPR001214">
    <property type="entry name" value="SET_dom"/>
</dbReference>
<evidence type="ECO:0000256" key="5">
    <source>
        <dbReference type="PROSITE-ProRule" id="PRU00146"/>
    </source>
</evidence>
<feature type="compositionally biased region" description="Polar residues" evidence="6">
    <location>
        <begin position="1822"/>
        <end position="1838"/>
    </location>
</feature>
<feature type="compositionally biased region" description="Pro residues" evidence="6">
    <location>
        <begin position="655"/>
        <end position="670"/>
    </location>
</feature>
<feature type="region of interest" description="Disordered" evidence="6">
    <location>
        <begin position="1106"/>
        <end position="1138"/>
    </location>
</feature>
<feature type="region of interest" description="Disordered" evidence="6">
    <location>
        <begin position="2098"/>
        <end position="2176"/>
    </location>
</feature>
<organism evidence="9 10">
    <name type="scientific">Loxostege sticticalis</name>
    <name type="common">Beet webworm moth</name>
    <dbReference type="NCBI Taxonomy" id="481309"/>
    <lineage>
        <taxon>Eukaryota</taxon>
        <taxon>Metazoa</taxon>
        <taxon>Ecdysozoa</taxon>
        <taxon>Arthropoda</taxon>
        <taxon>Hexapoda</taxon>
        <taxon>Insecta</taxon>
        <taxon>Pterygota</taxon>
        <taxon>Neoptera</taxon>
        <taxon>Endopterygota</taxon>
        <taxon>Lepidoptera</taxon>
        <taxon>Glossata</taxon>
        <taxon>Ditrysia</taxon>
        <taxon>Pyraloidea</taxon>
        <taxon>Crambidae</taxon>
        <taxon>Pyraustinae</taxon>
        <taxon>Loxostege</taxon>
    </lineage>
</organism>
<dbReference type="SMART" id="SM00317">
    <property type="entry name" value="SET"/>
    <property type="match status" value="1"/>
</dbReference>
<dbReference type="InterPro" id="IPR013083">
    <property type="entry name" value="Znf_RING/FYVE/PHD"/>
</dbReference>
<dbReference type="SUPFAM" id="SSF82199">
    <property type="entry name" value="SET domain"/>
    <property type="match status" value="1"/>
</dbReference>
<keyword evidence="3" id="KW-0862">Zinc</keyword>
<dbReference type="InterPro" id="IPR011011">
    <property type="entry name" value="Znf_FYVE_PHD"/>
</dbReference>
<feature type="compositionally biased region" description="Low complexity" evidence="6">
    <location>
        <begin position="1774"/>
        <end position="1787"/>
    </location>
</feature>
<feature type="region of interest" description="Disordered" evidence="6">
    <location>
        <begin position="1"/>
        <end position="20"/>
    </location>
</feature>
<comment type="caution">
    <text evidence="9">The sequence shown here is derived from an EMBL/GenBank/DDBJ whole genome shotgun (WGS) entry which is preliminary data.</text>
</comment>
<keyword evidence="1" id="KW-0479">Metal-binding</keyword>
<feature type="region of interest" description="Disordered" evidence="6">
    <location>
        <begin position="639"/>
        <end position="673"/>
    </location>
</feature>
<feature type="region of interest" description="Disordered" evidence="6">
    <location>
        <begin position="1568"/>
        <end position="1604"/>
    </location>
</feature>
<evidence type="ECO:0000313" key="10">
    <source>
        <dbReference type="Proteomes" id="UP001549920"/>
    </source>
</evidence>
<dbReference type="Proteomes" id="UP001549920">
    <property type="component" value="Unassembled WGS sequence"/>
</dbReference>
<feature type="compositionally biased region" description="Pro residues" evidence="6">
    <location>
        <begin position="688"/>
        <end position="698"/>
    </location>
</feature>